<sequence>MKTLTEHESKKLLAEYGIPVTREAVARSREDALLLACEIGFPVAMKISSPDIAHKNAVGCVLLDVGKTDVGAAYTTLLGNAKKHATGARIDGVLIQKIVPHGTELVIGIKCDSQFGHAVMFGLGGIFVEVLDDVSFRIVPLTKRDAIEMTDEIRGRSILAGCDVDAIVDTILNVSEMAVEEKIFELDINPLIACERGVVAVDARVIIGG</sequence>
<dbReference type="GO" id="GO:0005524">
    <property type="term" value="F:ATP binding"/>
    <property type="evidence" value="ECO:0007669"/>
    <property type="project" value="UniProtKB-UniRule"/>
</dbReference>
<dbReference type="SUPFAM" id="SSF56059">
    <property type="entry name" value="Glutathione synthetase ATP-binding domain-like"/>
    <property type="match status" value="1"/>
</dbReference>
<dbReference type="GO" id="GO:0046872">
    <property type="term" value="F:metal ion binding"/>
    <property type="evidence" value="ECO:0007669"/>
    <property type="project" value="InterPro"/>
</dbReference>
<organism evidence="8">
    <name type="scientific">Candidatus Methanogaster sp. ANME-2c ERB4</name>
    <dbReference type="NCBI Taxonomy" id="2759911"/>
    <lineage>
        <taxon>Archaea</taxon>
        <taxon>Methanobacteriati</taxon>
        <taxon>Methanobacteriota</taxon>
        <taxon>Stenosarchaea group</taxon>
        <taxon>Methanomicrobia</taxon>
        <taxon>Methanosarcinales</taxon>
        <taxon>ANME-2 cluster</taxon>
        <taxon>Candidatus Methanogasteraceae</taxon>
        <taxon>Candidatus Methanogaster</taxon>
    </lineage>
</organism>
<keyword evidence="4 6" id="KW-0547">Nucleotide-binding</keyword>
<evidence type="ECO:0000259" key="7">
    <source>
        <dbReference type="PROSITE" id="PS50975"/>
    </source>
</evidence>
<evidence type="ECO:0000256" key="2">
    <source>
        <dbReference type="ARBA" id="ARBA00012957"/>
    </source>
</evidence>
<dbReference type="EC" id="6.2.1.13" evidence="2"/>
<reference evidence="8" key="1">
    <citation type="submission" date="2020-06" db="EMBL/GenBank/DDBJ databases">
        <title>Unique genomic features of the anaerobic methanotrophic archaea.</title>
        <authorList>
            <person name="Chadwick G.L."/>
            <person name="Skennerton C.T."/>
            <person name="Laso-Perez R."/>
            <person name="Leu A.O."/>
            <person name="Speth D.R."/>
            <person name="Yu H."/>
            <person name="Morgan-Lang C."/>
            <person name="Hatzenpichler R."/>
            <person name="Goudeau D."/>
            <person name="Malmstrom R."/>
            <person name="Brazelton W.J."/>
            <person name="Woyke T."/>
            <person name="Hallam S.J."/>
            <person name="Tyson G.W."/>
            <person name="Wegener G."/>
            <person name="Boetius A."/>
            <person name="Orphan V."/>
        </authorList>
    </citation>
    <scope>NUCLEOTIDE SEQUENCE</scope>
</reference>
<dbReference type="EMBL" id="MT631401">
    <property type="protein sequence ID" value="QNO49985.1"/>
    <property type="molecule type" value="Genomic_DNA"/>
</dbReference>
<evidence type="ECO:0000256" key="1">
    <source>
        <dbReference type="ARBA" id="ARBA00001619"/>
    </source>
</evidence>
<proteinExistence type="predicted"/>
<dbReference type="Gene3D" id="3.30.470.20">
    <property type="entry name" value="ATP-grasp fold, B domain"/>
    <property type="match status" value="1"/>
</dbReference>
<evidence type="ECO:0000256" key="6">
    <source>
        <dbReference type="PROSITE-ProRule" id="PRU00409"/>
    </source>
</evidence>
<dbReference type="InterPro" id="IPR011761">
    <property type="entry name" value="ATP-grasp"/>
</dbReference>
<dbReference type="InterPro" id="IPR013815">
    <property type="entry name" value="ATP_grasp_subdomain_1"/>
</dbReference>
<dbReference type="GO" id="GO:0043758">
    <property type="term" value="F:acetate-CoA ligase (ADP-forming) activity"/>
    <property type="evidence" value="ECO:0007669"/>
    <property type="project" value="UniProtKB-EC"/>
</dbReference>
<evidence type="ECO:0000256" key="4">
    <source>
        <dbReference type="ARBA" id="ARBA00022741"/>
    </source>
</evidence>
<feature type="domain" description="ATP-grasp" evidence="7">
    <location>
        <begin position="10"/>
        <end position="46"/>
    </location>
</feature>
<protein>
    <recommendedName>
        <fullName evidence="2">acetate--CoA ligase (ADP-forming)</fullName>
        <ecNumber evidence="2">6.2.1.13</ecNumber>
    </recommendedName>
</protein>
<gene>
    <name evidence="8" type="primary">acdBI</name>
    <name evidence="8" type="ORF">CAGMOKBG_00005</name>
</gene>
<dbReference type="Pfam" id="PF13549">
    <property type="entry name" value="ATP-grasp_5"/>
    <property type="match status" value="1"/>
</dbReference>
<evidence type="ECO:0000313" key="8">
    <source>
        <dbReference type="EMBL" id="QNO49985.1"/>
    </source>
</evidence>
<name>A0A7G9YPQ1_9EURY</name>
<accession>A0A7G9YPQ1</accession>
<evidence type="ECO:0000256" key="5">
    <source>
        <dbReference type="ARBA" id="ARBA00022840"/>
    </source>
</evidence>
<keyword evidence="5 6" id="KW-0067">ATP-binding</keyword>
<comment type="catalytic activity">
    <reaction evidence="1">
        <text>acetate + ATP + CoA = acetyl-CoA + ADP + phosphate</text>
        <dbReference type="Rhea" id="RHEA:15081"/>
        <dbReference type="ChEBI" id="CHEBI:30089"/>
        <dbReference type="ChEBI" id="CHEBI:30616"/>
        <dbReference type="ChEBI" id="CHEBI:43474"/>
        <dbReference type="ChEBI" id="CHEBI:57287"/>
        <dbReference type="ChEBI" id="CHEBI:57288"/>
        <dbReference type="ChEBI" id="CHEBI:456216"/>
        <dbReference type="EC" id="6.2.1.13"/>
    </reaction>
</comment>
<dbReference type="InterPro" id="IPR051538">
    <property type="entry name" value="Acyl-CoA_Synth/Transferase"/>
</dbReference>
<dbReference type="FunFam" id="3.30.1490.20:FF:000020">
    <property type="entry name" value="Protein lysine acetyltransferase"/>
    <property type="match status" value="1"/>
</dbReference>
<keyword evidence="3 8" id="KW-0436">Ligase</keyword>
<dbReference type="AlphaFoldDB" id="A0A7G9YPQ1"/>
<dbReference type="PANTHER" id="PTHR43334">
    <property type="entry name" value="ACETATE--COA LIGASE [ADP-FORMING]"/>
    <property type="match status" value="1"/>
</dbReference>
<dbReference type="PROSITE" id="PS50975">
    <property type="entry name" value="ATP_GRASP"/>
    <property type="match status" value="1"/>
</dbReference>
<dbReference type="Gene3D" id="3.30.1490.20">
    <property type="entry name" value="ATP-grasp fold, A domain"/>
    <property type="match status" value="1"/>
</dbReference>
<dbReference type="PANTHER" id="PTHR43334:SF1">
    <property type="entry name" value="3-HYDROXYPROPIONATE--COA LIGASE [ADP-FORMING]"/>
    <property type="match status" value="1"/>
</dbReference>
<evidence type="ECO:0000256" key="3">
    <source>
        <dbReference type="ARBA" id="ARBA00022598"/>
    </source>
</evidence>